<dbReference type="InterPro" id="IPR048366">
    <property type="entry name" value="TNP-like_GBD"/>
</dbReference>
<evidence type="ECO:0000313" key="4">
    <source>
        <dbReference type="Proteomes" id="UP001321473"/>
    </source>
</evidence>
<accession>A0AAQ4EKS5</accession>
<dbReference type="InterPro" id="IPR048367">
    <property type="entry name" value="TNP-like_RNaseH_C"/>
</dbReference>
<organism evidence="3 4">
    <name type="scientific">Amblyomma americanum</name>
    <name type="common">Lone star tick</name>
    <dbReference type="NCBI Taxonomy" id="6943"/>
    <lineage>
        <taxon>Eukaryota</taxon>
        <taxon>Metazoa</taxon>
        <taxon>Ecdysozoa</taxon>
        <taxon>Arthropoda</taxon>
        <taxon>Chelicerata</taxon>
        <taxon>Arachnida</taxon>
        <taxon>Acari</taxon>
        <taxon>Parasitiformes</taxon>
        <taxon>Ixodida</taxon>
        <taxon>Ixodoidea</taxon>
        <taxon>Ixodidae</taxon>
        <taxon>Amblyomminae</taxon>
        <taxon>Amblyomma</taxon>
    </lineage>
</organism>
<gene>
    <name evidence="3" type="ORF">V5799_031272</name>
</gene>
<dbReference type="Proteomes" id="UP001321473">
    <property type="component" value="Unassembled WGS sequence"/>
</dbReference>
<feature type="domain" description="Transposable element P transposase-like GTP-binding insertion" evidence="1">
    <location>
        <begin position="37"/>
        <end position="149"/>
    </location>
</feature>
<dbReference type="PANTHER" id="PTHR47577">
    <property type="entry name" value="THAP DOMAIN-CONTAINING PROTEIN 6"/>
    <property type="match status" value="1"/>
</dbReference>
<dbReference type="EMBL" id="JARKHS020014197">
    <property type="protein sequence ID" value="KAK8775382.1"/>
    <property type="molecule type" value="Genomic_DNA"/>
</dbReference>
<dbReference type="AlphaFoldDB" id="A0AAQ4EKS5"/>
<keyword evidence="4" id="KW-1185">Reference proteome</keyword>
<evidence type="ECO:0000259" key="2">
    <source>
        <dbReference type="Pfam" id="PF21789"/>
    </source>
</evidence>
<sequence>MWTHLGISGKVEHPQCKIEHPCLPEGTFLHFICDVPHIVKCIRNHMMKHKYGQVGEYQANFQHYERLFEAEKKAAIKVVPKLTEHHVKPQKLQTMNVRLATQLFSRSVSIGLKVYRQMMVPGFADSFGTEQFTMLLNDLFDILNSKVPAAGIRKGSPKIKFLDDFLAMLNETESIPNVKLFASRQTIESLRVTLMSVLSLVEFLFNQGVSYILTASLNQDPLERFFGLVRSFGGDEDHPTVTKFSQLFRLLSLYTPVKLATKGNCEAGDERVLLSTFESLGEKRREALLQKRKVKDEVFQRLTSLPSRGLSAPFDDDVYSVSSPEKAALYYLAGYVAHKMMK</sequence>
<feature type="non-terminal residue" evidence="3">
    <location>
        <position position="342"/>
    </location>
</feature>
<dbReference type="Pfam" id="PF21788">
    <property type="entry name" value="TNP-like_GBD"/>
    <property type="match status" value="1"/>
</dbReference>
<dbReference type="Pfam" id="PF21789">
    <property type="entry name" value="TNP-like_RNaseH_C"/>
    <property type="match status" value="1"/>
</dbReference>
<comment type="caution">
    <text evidence="3">The sequence shown here is derived from an EMBL/GenBank/DDBJ whole genome shotgun (WGS) entry which is preliminary data.</text>
</comment>
<protein>
    <recommendedName>
        <fullName evidence="5">Transposable element</fullName>
    </recommendedName>
</protein>
<reference evidence="3 4" key="1">
    <citation type="journal article" date="2023" name="Arcadia Sci">
        <title>De novo assembly of a long-read Amblyomma americanum tick genome.</title>
        <authorList>
            <person name="Chou S."/>
            <person name="Poskanzer K.E."/>
            <person name="Rollins M."/>
            <person name="Thuy-Boun P.S."/>
        </authorList>
    </citation>
    <scope>NUCLEOTIDE SEQUENCE [LARGE SCALE GENOMIC DNA]</scope>
    <source>
        <strain evidence="3">F_SG_1</strain>
        <tissue evidence="3">Salivary glands</tissue>
    </source>
</reference>
<proteinExistence type="predicted"/>
<evidence type="ECO:0000313" key="3">
    <source>
        <dbReference type="EMBL" id="KAK8775382.1"/>
    </source>
</evidence>
<evidence type="ECO:0008006" key="5">
    <source>
        <dbReference type="Google" id="ProtNLM"/>
    </source>
</evidence>
<name>A0AAQ4EKS5_AMBAM</name>
<dbReference type="PANTHER" id="PTHR47577:SF2">
    <property type="entry name" value="THAP DOMAIN CONTAINING 9"/>
    <property type="match status" value="1"/>
</dbReference>
<evidence type="ECO:0000259" key="1">
    <source>
        <dbReference type="Pfam" id="PF21788"/>
    </source>
</evidence>
<feature type="domain" description="Transposable element P transposase-like RNase H C-terminal" evidence="2">
    <location>
        <begin position="217"/>
        <end position="249"/>
    </location>
</feature>